<dbReference type="RefSeq" id="WP_198170742.1">
    <property type="nucleotide sequence ID" value="NZ_WQLB01000025.1"/>
</dbReference>
<dbReference type="InterPro" id="IPR025959">
    <property type="entry name" value="Winged_HTH_dom"/>
</dbReference>
<dbReference type="Pfam" id="PF13358">
    <property type="entry name" value="DDE_3"/>
    <property type="match status" value="1"/>
</dbReference>
<evidence type="ECO:0000313" key="3">
    <source>
        <dbReference type="EMBL" id="MVN88243.1"/>
    </source>
</evidence>
<name>A0A7C9MAA5_9DEIO</name>
<dbReference type="EMBL" id="WQLB01000025">
    <property type="protein sequence ID" value="MVN88243.1"/>
    <property type="molecule type" value="Genomic_DNA"/>
</dbReference>
<dbReference type="Pfam" id="PF13592">
    <property type="entry name" value="HTH_33"/>
    <property type="match status" value="1"/>
</dbReference>
<evidence type="ECO:0000313" key="4">
    <source>
        <dbReference type="Proteomes" id="UP000483286"/>
    </source>
</evidence>
<dbReference type="GO" id="GO:0003676">
    <property type="term" value="F:nucleic acid binding"/>
    <property type="evidence" value="ECO:0007669"/>
    <property type="project" value="InterPro"/>
</dbReference>
<evidence type="ECO:0000259" key="2">
    <source>
        <dbReference type="Pfam" id="PF13592"/>
    </source>
</evidence>
<organism evidence="3 4">
    <name type="scientific">Deinococcus arboris</name>
    <dbReference type="NCBI Taxonomy" id="2682977"/>
    <lineage>
        <taxon>Bacteria</taxon>
        <taxon>Thermotogati</taxon>
        <taxon>Deinococcota</taxon>
        <taxon>Deinococci</taxon>
        <taxon>Deinococcales</taxon>
        <taxon>Deinococcaceae</taxon>
        <taxon>Deinococcus</taxon>
    </lineage>
</organism>
<feature type="domain" description="Tc1-like transposase DDE" evidence="1">
    <location>
        <begin position="167"/>
        <end position="300"/>
    </location>
</feature>
<dbReference type="PANTHER" id="PTHR46564:SF1">
    <property type="entry name" value="TRANSPOSASE"/>
    <property type="match status" value="1"/>
</dbReference>
<dbReference type="InterPro" id="IPR038717">
    <property type="entry name" value="Tc1-like_DDE_dom"/>
</dbReference>
<dbReference type="SUPFAM" id="SSF46689">
    <property type="entry name" value="Homeodomain-like"/>
    <property type="match status" value="1"/>
</dbReference>
<evidence type="ECO:0000259" key="1">
    <source>
        <dbReference type="Pfam" id="PF13358"/>
    </source>
</evidence>
<dbReference type="Proteomes" id="UP000483286">
    <property type="component" value="Unassembled WGS sequence"/>
</dbReference>
<accession>A0A7C9MAA5</accession>
<dbReference type="InterPro" id="IPR009057">
    <property type="entry name" value="Homeodomain-like_sf"/>
</dbReference>
<feature type="domain" description="Winged helix-turn helix" evidence="2">
    <location>
        <begin position="95"/>
        <end position="152"/>
    </location>
</feature>
<dbReference type="Gene3D" id="3.30.420.10">
    <property type="entry name" value="Ribonuclease H-like superfamily/Ribonuclease H"/>
    <property type="match status" value="1"/>
</dbReference>
<dbReference type="InterPro" id="IPR036397">
    <property type="entry name" value="RNaseH_sf"/>
</dbReference>
<protein>
    <submittedName>
        <fullName evidence="3">IS630 family transposase</fullName>
    </submittedName>
</protein>
<dbReference type="AlphaFoldDB" id="A0A7C9MAA5"/>
<sequence length="333" mass="37463">MPPAWQPTRWTREQLEERRLFTEPYLRARALSSTQIAELCGVSSSAVRRWRQHLRTQGSLEATIAPGRTPRLTDAQVAQIMTSLSAGPGPAHAPNARWTCPKVRELIGLTYDVWYDVDHLSRLSRQWGFTSQKPMGRARAQDQEALVTWVETTVPELKKKVETGATLVFIDEVGFSLKPTVTRTWAPCGRTPVLVSKHCWDRVSTIGAIATTGQFLHHTHPASIKGAHVLAFLNHLLRHVPGSMTVLLDNARIHKTKALSAFVADEPRLAVVYFPPYSPELNPIESVWAYVKQHVLANFCPSDIQMLKARLSVAWRKVRTAELPRRLLHRSAS</sequence>
<keyword evidence="4" id="KW-1185">Reference proteome</keyword>
<dbReference type="InterPro" id="IPR047655">
    <property type="entry name" value="Transpos_IS630-like"/>
</dbReference>
<gene>
    <name evidence="3" type="ORF">GO986_15965</name>
</gene>
<reference evidence="3 4" key="1">
    <citation type="submission" date="2019-12" db="EMBL/GenBank/DDBJ databases">
        <title>Deinococcus sp. HMF7620 Genome sequencing and assembly.</title>
        <authorList>
            <person name="Kang H."/>
            <person name="Kim H."/>
            <person name="Joh K."/>
        </authorList>
    </citation>
    <scope>NUCLEOTIDE SEQUENCE [LARGE SCALE GENOMIC DNA]</scope>
    <source>
        <strain evidence="3 4">HMF7620</strain>
    </source>
</reference>
<dbReference type="PANTHER" id="PTHR46564">
    <property type="entry name" value="TRANSPOSASE"/>
    <property type="match status" value="1"/>
</dbReference>
<comment type="caution">
    <text evidence="3">The sequence shown here is derived from an EMBL/GenBank/DDBJ whole genome shotgun (WGS) entry which is preliminary data.</text>
</comment>
<proteinExistence type="predicted"/>
<dbReference type="NCBIfam" id="NF033545">
    <property type="entry name" value="transpos_IS630"/>
    <property type="match status" value="1"/>
</dbReference>